<keyword evidence="3" id="KW-1185">Reference proteome</keyword>
<protein>
    <submittedName>
        <fullName evidence="2">Uncharacterized protein</fullName>
    </submittedName>
</protein>
<sequence length="79" mass="8721">MEAKLLGASVPSTGPLHSASNPRPTSLFSFRTRQSLNLVNFKSSLPHHQDFWPTDSAVTGCDHQLVGILVDTNRYYSGY</sequence>
<dbReference type="AlphaFoldDB" id="A0AA88DE72"/>
<gene>
    <name evidence="2" type="ORF">TIFTF001_023846</name>
</gene>
<reference evidence="2" key="1">
    <citation type="submission" date="2023-07" db="EMBL/GenBank/DDBJ databases">
        <title>draft genome sequence of fig (Ficus carica).</title>
        <authorList>
            <person name="Takahashi T."/>
            <person name="Nishimura K."/>
        </authorList>
    </citation>
    <scope>NUCLEOTIDE SEQUENCE</scope>
</reference>
<proteinExistence type="predicted"/>
<name>A0AA88DE72_FICCA</name>
<evidence type="ECO:0000313" key="3">
    <source>
        <dbReference type="Proteomes" id="UP001187192"/>
    </source>
</evidence>
<dbReference type="Proteomes" id="UP001187192">
    <property type="component" value="Unassembled WGS sequence"/>
</dbReference>
<organism evidence="2 3">
    <name type="scientific">Ficus carica</name>
    <name type="common">Common fig</name>
    <dbReference type="NCBI Taxonomy" id="3494"/>
    <lineage>
        <taxon>Eukaryota</taxon>
        <taxon>Viridiplantae</taxon>
        <taxon>Streptophyta</taxon>
        <taxon>Embryophyta</taxon>
        <taxon>Tracheophyta</taxon>
        <taxon>Spermatophyta</taxon>
        <taxon>Magnoliopsida</taxon>
        <taxon>eudicotyledons</taxon>
        <taxon>Gunneridae</taxon>
        <taxon>Pentapetalae</taxon>
        <taxon>rosids</taxon>
        <taxon>fabids</taxon>
        <taxon>Rosales</taxon>
        <taxon>Moraceae</taxon>
        <taxon>Ficeae</taxon>
        <taxon>Ficus</taxon>
    </lineage>
</organism>
<evidence type="ECO:0000313" key="2">
    <source>
        <dbReference type="EMBL" id="GMN54715.1"/>
    </source>
</evidence>
<evidence type="ECO:0000256" key="1">
    <source>
        <dbReference type="SAM" id="MobiDB-lite"/>
    </source>
</evidence>
<dbReference type="EMBL" id="BTGU01000053">
    <property type="protein sequence ID" value="GMN54715.1"/>
    <property type="molecule type" value="Genomic_DNA"/>
</dbReference>
<feature type="region of interest" description="Disordered" evidence="1">
    <location>
        <begin position="1"/>
        <end position="23"/>
    </location>
</feature>
<accession>A0AA88DE72</accession>
<comment type="caution">
    <text evidence="2">The sequence shown here is derived from an EMBL/GenBank/DDBJ whole genome shotgun (WGS) entry which is preliminary data.</text>
</comment>